<gene>
    <name evidence="1" type="ORF">Cgig2_021101</name>
</gene>
<organism evidence="1 2">
    <name type="scientific">Carnegiea gigantea</name>
    <dbReference type="NCBI Taxonomy" id="171969"/>
    <lineage>
        <taxon>Eukaryota</taxon>
        <taxon>Viridiplantae</taxon>
        <taxon>Streptophyta</taxon>
        <taxon>Embryophyta</taxon>
        <taxon>Tracheophyta</taxon>
        <taxon>Spermatophyta</taxon>
        <taxon>Magnoliopsida</taxon>
        <taxon>eudicotyledons</taxon>
        <taxon>Gunneridae</taxon>
        <taxon>Pentapetalae</taxon>
        <taxon>Caryophyllales</taxon>
        <taxon>Cactineae</taxon>
        <taxon>Cactaceae</taxon>
        <taxon>Cactoideae</taxon>
        <taxon>Echinocereeae</taxon>
        <taxon>Carnegiea</taxon>
    </lineage>
</organism>
<dbReference type="AlphaFoldDB" id="A0A9Q1K2Y6"/>
<dbReference type="EMBL" id="JAKOGI010000411">
    <property type="protein sequence ID" value="KAJ8435468.1"/>
    <property type="molecule type" value="Genomic_DNA"/>
</dbReference>
<sequence>MVLDDAFFSVSKTSLGLPSSSSSSSSIIRQSWKVLRFKSDIYICEAGQIAEKLQPRQERPRTGSRPWSRNQVGFLRHSQVQSSKLDPGTMHALPKNLGNIDDSRISRVSGQNCTSPCKTVIAEARLGALKDTDNSALILVPGTWLGSWQGLFERGKVGLQACNLFRL</sequence>
<accession>A0A9Q1K2Y6</accession>
<name>A0A9Q1K2Y6_9CARY</name>
<protein>
    <submittedName>
        <fullName evidence="1">Uncharacterized protein</fullName>
    </submittedName>
</protein>
<dbReference type="Proteomes" id="UP001153076">
    <property type="component" value="Unassembled WGS sequence"/>
</dbReference>
<reference evidence="1" key="1">
    <citation type="submission" date="2022-04" db="EMBL/GenBank/DDBJ databases">
        <title>Carnegiea gigantea Genome sequencing and assembly v2.</title>
        <authorList>
            <person name="Copetti D."/>
            <person name="Sanderson M.J."/>
            <person name="Burquez A."/>
            <person name="Wojciechowski M.F."/>
        </authorList>
    </citation>
    <scope>NUCLEOTIDE SEQUENCE</scope>
    <source>
        <strain evidence="1">SGP5-SGP5p</strain>
        <tissue evidence="1">Aerial part</tissue>
    </source>
</reference>
<keyword evidence="2" id="KW-1185">Reference proteome</keyword>
<evidence type="ECO:0000313" key="2">
    <source>
        <dbReference type="Proteomes" id="UP001153076"/>
    </source>
</evidence>
<evidence type="ECO:0000313" key="1">
    <source>
        <dbReference type="EMBL" id="KAJ8435468.1"/>
    </source>
</evidence>
<proteinExistence type="predicted"/>
<comment type="caution">
    <text evidence="1">The sequence shown here is derived from an EMBL/GenBank/DDBJ whole genome shotgun (WGS) entry which is preliminary data.</text>
</comment>